<dbReference type="AlphaFoldDB" id="A0A7W8E987"/>
<protein>
    <recommendedName>
        <fullName evidence="5">DUF4384 domain-containing protein</fullName>
    </recommendedName>
</protein>
<comment type="caution">
    <text evidence="3">The sequence shown here is derived from an EMBL/GenBank/DDBJ whole genome shotgun (WGS) entry which is preliminary data.</text>
</comment>
<feature type="chain" id="PRO_5031139874" description="DUF4384 domain-containing protein" evidence="2">
    <location>
        <begin position="21"/>
        <end position="258"/>
    </location>
</feature>
<reference evidence="3 4" key="1">
    <citation type="submission" date="2020-08" db="EMBL/GenBank/DDBJ databases">
        <title>Genomic Encyclopedia of Type Strains, Phase IV (KMG-V): Genome sequencing to study the core and pangenomes of soil and plant-associated prokaryotes.</title>
        <authorList>
            <person name="Whitman W."/>
        </authorList>
    </citation>
    <scope>NUCLEOTIDE SEQUENCE [LARGE SCALE GENOMIC DNA]</scope>
    <source>
        <strain evidence="3 4">X5P3</strain>
    </source>
</reference>
<dbReference type="Proteomes" id="UP000584867">
    <property type="component" value="Unassembled WGS sequence"/>
</dbReference>
<proteinExistence type="predicted"/>
<evidence type="ECO:0000313" key="3">
    <source>
        <dbReference type="EMBL" id="MBB5063512.1"/>
    </source>
</evidence>
<evidence type="ECO:0000256" key="2">
    <source>
        <dbReference type="SAM" id="SignalP"/>
    </source>
</evidence>
<evidence type="ECO:0008006" key="5">
    <source>
        <dbReference type="Google" id="ProtNLM"/>
    </source>
</evidence>
<feature type="compositionally biased region" description="Low complexity" evidence="1">
    <location>
        <begin position="173"/>
        <end position="185"/>
    </location>
</feature>
<evidence type="ECO:0000313" key="4">
    <source>
        <dbReference type="Proteomes" id="UP000584867"/>
    </source>
</evidence>
<organism evidence="3 4">
    <name type="scientific">Granulicella mallensis</name>
    <dbReference type="NCBI Taxonomy" id="940614"/>
    <lineage>
        <taxon>Bacteria</taxon>
        <taxon>Pseudomonadati</taxon>
        <taxon>Acidobacteriota</taxon>
        <taxon>Terriglobia</taxon>
        <taxon>Terriglobales</taxon>
        <taxon>Acidobacteriaceae</taxon>
        <taxon>Granulicella</taxon>
    </lineage>
</organism>
<accession>A0A7W8E987</accession>
<dbReference type="RefSeq" id="WP_184254726.1">
    <property type="nucleotide sequence ID" value="NZ_JACHIO010000006.1"/>
</dbReference>
<feature type="signal peptide" evidence="2">
    <location>
        <begin position="1"/>
        <end position="20"/>
    </location>
</feature>
<keyword evidence="2" id="KW-0732">Signal</keyword>
<feature type="region of interest" description="Disordered" evidence="1">
    <location>
        <begin position="173"/>
        <end position="221"/>
    </location>
</feature>
<evidence type="ECO:0000256" key="1">
    <source>
        <dbReference type="SAM" id="MobiDB-lite"/>
    </source>
</evidence>
<name>A0A7W8E987_9BACT</name>
<feature type="compositionally biased region" description="Pro residues" evidence="1">
    <location>
        <begin position="186"/>
        <end position="208"/>
    </location>
</feature>
<dbReference type="EMBL" id="JACHIO010000006">
    <property type="protein sequence ID" value="MBB5063512.1"/>
    <property type="molecule type" value="Genomic_DNA"/>
</dbReference>
<gene>
    <name evidence="3" type="ORF">HDF15_001854</name>
</gene>
<sequence length="258" mass="27383">MNRRLFAFLCLFVSFPLALTAQTLDPQGAVKAAVVARYHLTQATADDTDVVTAGDVITFLKSGMILFTVTGGKLGHTLSYHDGKFNLGGFSGFSTVMASGPNSADRRTFVSGEKCWLIDVDVKPDGVYLLLLTDPINNIRYMGTLKFPVDKKQPMPPPDVMLSRISEVISASGSGASQPVAAAPSAPAPPPPVPIAPPPPPPDEPAAAPPTISLGQTKDQVKAAFGTPDRVVKLGTKEIEYFKDMKVTFVNGKVTDVQ</sequence>